<evidence type="ECO:0000313" key="1">
    <source>
        <dbReference type="EMBL" id="KAJ0075779.1"/>
    </source>
</evidence>
<dbReference type="EMBL" id="CM047910">
    <property type="protein sequence ID" value="KAJ0075779.1"/>
    <property type="molecule type" value="Genomic_DNA"/>
</dbReference>
<proteinExistence type="predicted"/>
<protein>
    <submittedName>
        <fullName evidence="1">Uncharacterized protein</fullName>
    </submittedName>
</protein>
<name>A0ACC0ZT72_9ROSI</name>
<comment type="caution">
    <text evidence="1">The sequence shown here is derived from an EMBL/GenBank/DDBJ whole genome shotgun (WGS) entry which is preliminary data.</text>
</comment>
<evidence type="ECO:0000313" key="2">
    <source>
        <dbReference type="Proteomes" id="UP001164250"/>
    </source>
</evidence>
<keyword evidence="2" id="KW-1185">Reference proteome</keyword>
<gene>
    <name evidence="1" type="ORF">Patl1_33422</name>
</gene>
<sequence length="522" mass="60293">MGILEILRSYNWDAKAVLPLVAFAFNFGDFLVMAQPYASNPLLKSVPLLKELPKTQERVDTFKAKIVELSNPIKATLNMTKCIVEFIEFESHNTISFWNKRDIVSAVYWTIKCIVGCSSQILGLTGMGRGKEKGQKKRVKNFEKLMKEVHTDNIQVMKGLIYAKEDQLPLLKDMKITDEELFILKRMYRESHNDPTREGTVITYIKKVWNFKENPILVVIDPEGKVINNNALHIIWIWGSLAFPFTSSKEAELWEHETWTFEFLAGSIDAAIPIWRAEDNYMCLYGGGDMDWIKKFTSTAQRVAEATRIKLQILYVGKSNPGEQIHENISIITVEKLSYSLQDLTLVWVFWERLKSVKQSEMQLKSTLQNDPIMQEINTILSFDEKDEGWAVICRGSAMAMAKSEIILQCLTNFDLWRKYMNDQDFVIALNHYNRKFSLAQLIKSQHLDNMNVLRALIPTKEVQLPLLKGDTKTRKPILVALDRLGKVVNNYALHRYTFGEALHFLLQHLEGMPLERRHLVN</sequence>
<reference evidence="2" key="1">
    <citation type="journal article" date="2023" name="G3 (Bethesda)">
        <title>Genome assembly and association tests identify interacting loci associated with vigor, precocity, and sex in interspecific pistachio rootstocks.</title>
        <authorList>
            <person name="Palmer W."/>
            <person name="Jacygrad E."/>
            <person name="Sagayaradj S."/>
            <person name="Cavanaugh K."/>
            <person name="Han R."/>
            <person name="Bertier L."/>
            <person name="Beede B."/>
            <person name="Kafkas S."/>
            <person name="Golino D."/>
            <person name="Preece J."/>
            <person name="Michelmore R."/>
        </authorList>
    </citation>
    <scope>NUCLEOTIDE SEQUENCE [LARGE SCALE GENOMIC DNA]</scope>
</reference>
<organism evidence="1 2">
    <name type="scientific">Pistacia atlantica</name>
    <dbReference type="NCBI Taxonomy" id="434234"/>
    <lineage>
        <taxon>Eukaryota</taxon>
        <taxon>Viridiplantae</taxon>
        <taxon>Streptophyta</taxon>
        <taxon>Embryophyta</taxon>
        <taxon>Tracheophyta</taxon>
        <taxon>Spermatophyta</taxon>
        <taxon>Magnoliopsida</taxon>
        <taxon>eudicotyledons</taxon>
        <taxon>Gunneridae</taxon>
        <taxon>Pentapetalae</taxon>
        <taxon>rosids</taxon>
        <taxon>malvids</taxon>
        <taxon>Sapindales</taxon>
        <taxon>Anacardiaceae</taxon>
        <taxon>Pistacia</taxon>
    </lineage>
</organism>
<accession>A0ACC0ZT72</accession>
<dbReference type="Proteomes" id="UP001164250">
    <property type="component" value="Chromosome 15"/>
</dbReference>